<organism evidence="1 2">
    <name type="scientific">Mycena pura</name>
    <dbReference type="NCBI Taxonomy" id="153505"/>
    <lineage>
        <taxon>Eukaryota</taxon>
        <taxon>Fungi</taxon>
        <taxon>Dikarya</taxon>
        <taxon>Basidiomycota</taxon>
        <taxon>Agaricomycotina</taxon>
        <taxon>Agaricomycetes</taxon>
        <taxon>Agaricomycetidae</taxon>
        <taxon>Agaricales</taxon>
        <taxon>Marasmiineae</taxon>
        <taxon>Mycenaceae</taxon>
        <taxon>Mycena</taxon>
    </lineage>
</organism>
<dbReference type="Proteomes" id="UP001219525">
    <property type="component" value="Unassembled WGS sequence"/>
</dbReference>
<reference evidence="1" key="1">
    <citation type="submission" date="2023-03" db="EMBL/GenBank/DDBJ databases">
        <title>Massive genome expansion in bonnet fungi (Mycena s.s.) driven by repeated elements and novel gene families across ecological guilds.</title>
        <authorList>
            <consortium name="Lawrence Berkeley National Laboratory"/>
            <person name="Harder C.B."/>
            <person name="Miyauchi S."/>
            <person name="Viragh M."/>
            <person name="Kuo A."/>
            <person name="Thoen E."/>
            <person name="Andreopoulos B."/>
            <person name="Lu D."/>
            <person name="Skrede I."/>
            <person name="Drula E."/>
            <person name="Henrissat B."/>
            <person name="Morin E."/>
            <person name="Kohler A."/>
            <person name="Barry K."/>
            <person name="LaButti K."/>
            <person name="Morin E."/>
            <person name="Salamov A."/>
            <person name="Lipzen A."/>
            <person name="Mereny Z."/>
            <person name="Hegedus B."/>
            <person name="Baldrian P."/>
            <person name="Stursova M."/>
            <person name="Weitz H."/>
            <person name="Taylor A."/>
            <person name="Grigoriev I.V."/>
            <person name="Nagy L.G."/>
            <person name="Martin F."/>
            <person name="Kauserud H."/>
        </authorList>
    </citation>
    <scope>NUCLEOTIDE SEQUENCE</scope>
    <source>
        <strain evidence="1">9144</strain>
    </source>
</reference>
<sequence length="181" mass="20810">QPPRMIPRPQQGGTRITHAWLRALKPEDCVWRFRLTVQEIIDLAAALEIPDPFITQNRSSFDAVEALALLCARFRSAAEMYVLCLIYDRSQCAISECVNELVEYLDNSWEHLLGCDEEHLLHPVQLRDYADSIAAKGSPLVSIIGFIDCTIRRICHPTWFQRQAYNGHKKYHALKFQAVML</sequence>
<keyword evidence="2" id="KW-1185">Reference proteome</keyword>
<dbReference type="EMBL" id="JARJCW010000004">
    <property type="protein sequence ID" value="KAJ7226037.1"/>
    <property type="molecule type" value="Genomic_DNA"/>
</dbReference>
<feature type="non-terminal residue" evidence="1">
    <location>
        <position position="1"/>
    </location>
</feature>
<evidence type="ECO:0000313" key="1">
    <source>
        <dbReference type="EMBL" id="KAJ7226037.1"/>
    </source>
</evidence>
<name>A0AAD7E383_9AGAR</name>
<dbReference type="AlphaFoldDB" id="A0AAD7E383"/>
<accession>A0AAD7E383</accession>
<comment type="caution">
    <text evidence="1">The sequence shown here is derived from an EMBL/GenBank/DDBJ whole genome shotgun (WGS) entry which is preliminary data.</text>
</comment>
<proteinExistence type="predicted"/>
<gene>
    <name evidence="1" type="ORF">GGX14DRAFT_317438</name>
</gene>
<feature type="non-terminal residue" evidence="1">
    <location>
        <position position="181"/>
    </location>
</feature>
<protein>
    <submittedName>
        <fullName evidence="1">Uncharacterized protein</fullName>
    </submittedName>
</protein>
<evidence type="ECO:0000313" key="2">
    <source>
        <dbReference type="Proteomes" id="UP001219525"/>
    </source>
</evidence>